<evidence type="ECO:0000313" key="4">
    <source>
        <dbReference type="Proteomes" id="UP000077202"/>
    </source>
</evidence>
<accession>A0A176WEX8</accession>
<sequence length="1106" mass="124879">MFADEAEFRLGTAPSLDLRDMKLEAALQDLGSRRESPPSPPSALKMDHGKAPKMSNRRAESLAALLGDQILEADLKSITCSSSEVTDKELRVGSRSKRLAFMDQQIGHPAVDLFEDNAERALLSPTTAVKGEDKVIPEAPEKADCEDKGLRIYQTNVSMYGMMKDDEWGATDVLKMLPDGGDMSLQTEAMGSASRSSMKDFFANIKSPSSKKADVDMPSEFGEYQPSFLSAPKRIPLAGRRRSPIKVRSFPEATESLEKHPEAPVKTTYKGTDHSDVGLWYEKAGTRSDADSCKVNEVSGHAKGVEKKTLSSGIASAPVHFAGDIHSTNDILSLELPTTPSHLEGPSNLGPDISRPLGRVLDGDSFVSKTPSAGVSNRKESPSRTRPIFFESERDRFVEPQEALEYEEHFKQLSLDLSIIEQLRRGGSSSEKMANNNTPHPTDSNRIISATNIPHVSISQGFQNSAEIQRPAEYTKDEDGLNVKEKTFCDLLLAERNTLQSKLDIERDKFLKEKETLQVRFSEESLRLQREIQLLTCANEKTKGQRDSLVIEVSKLREENMSLKDEILRVENERLAFEKKTYESEQSHQDILLNKVEGEREEAQRLAAQLTSEVQLLKSSSLLAEEKMTYLCKLHDQELQMMKTLHRQELEVKSNQFEIEKKLWSDHETTINTVRKLLDKGDEWALKVDTLHGVILSAREDTSNDKTVWAGLIHETVDKGQAALREWGDHCNGIRSQFDQLLAVLETGGREIRAMHLEEKERLDTEHAHLKLLQEALQEERAQSLTDLAAAHERLEGMRNLCYVEKEKFLTTCMQEIRDISSEREEVVHMREQLLHAEAALQKQVMEHAQYMQAGKGLLIFSSLYKLEASESEKKRMELERAKEMAAEIAHEVENARQELEQQRQAFEREIASIQAFGLQAQQKIDSAIEIQREAAQLKLDAECIQHESAREACEIGRQRIQTAMAQKELLELKRRHDEERMRLAMERQQLCAERKENDISCVLRESRASEGSVYSIYDSRSHVFDLSSWDKMPKMKQARQVAMVPTRAPHISSKTKSSLSSGPWIVESVEASLCLQAQEDFLAEASRVLQHTTQNTTSLLTKTIT</sequence>
<gene>
    <name evidence="3" type="ORF">AXG93_3384s1130</name>
</gene>
<evidence type="ECO:0000256" key="2">
    <source>
        <dbReference type="SAM" id="MobiDB-lite"/>
    </source>
</evidence>
<feature type="region of interest" description="Disordered" evidence="2">
    <location>
        <begin position="426"/>
        <end position="446"/>
    </location>
</feature>
<name>A0A176WEX8_MARPO</name>
<reference evidence="3" key="1">
    <citation type="submission" date="2016-03" db="EMBL/GenBank/DDBJ databases">
        <title>Mechanisms controlling the formation of the plant cell surface in tip-growing cells are functionally conserved among land plants.</title>
        <authorList>
            <person name="Honkanen S."/>
            <person name="Jones V.A."/>
            <person name="Morieri G."/>
            <person name="Champion C."/>
            <person name="Hetherington A.J."/>
            <person name="Kelly S."/>
            <person name="Saint-Marcoux D."/>
            <person name="Proust H."/>
            <person name="Prescott H."/>
            <person name="Dolan L."/>
        </authorList>
    </citation>
    <scope>NUCLEOTIDE SEQUENCE [LARGE SCALE GENOMIC DNA]</scope>
    <source>
        <tissue evidence="3">Whole gametophyte</tissue>
    </source>
</reference>
<feature type="region of interest" description="Disordered" evidence="2">
    <location>
        <begin position="27"/>
        <end position="57"/>
    </location>
</feature>
<feature type="coiled-coil region" evidence="1">
    <location>
        <begin position="539"/>
        <end position="620"/>
    </location>
</feature>
<feature type="coiled-coil region" evidence="1">
    <location>
        <begin position="867"/>
        <end position="990"/>
    </location>
</feature>
<dbReference type="AlphaFoldDB" id="A0A176WEX8"/>
<keyword evidence="4" id="KW-1185">Reference proteome</keyword>
<feature type="region of interest" description="Disordered" evidence="2">
    <location>
        <begin position="250"/>
        <end position="270"/>
    </location>
</feature>
<evidence type="ECO:0000313" key="3">
    <source>
        <dbReference type="EMBL" id="OAE31639.1"/>
    </source>
</evidence>
<organism evidence="3 4">
    <name type="scientific">Marchantia polymorpha subsp. ruderalis</name>
    <dbReference type="NCBI Taxonomy" id="1480154"/>
    <lineage>
        <taxon>Eukaryota</taxon>
        <taxon>Viridiplantae</taxon>
        <taxon>Streptophyta</taxon>
        <taxon>Embryophyta</taxon>
        <taxon>Marchantiophyta</taxon>
        <taxon>Marchantiopsida</taxon>
        <taxon>Marchantiidae</taxon>
        <taxon>Marchantiales</taxon>
        <taxon>Marchantiaceae</taxon>
        <taxon>Marchantia</taxon>
    </lineage>
</organism>
<comment type="caution">
    <text evidence="3">The sequence shown here is derived from an EMBL/GenBank/DDBJ whole genome shotgun (WGS) entry which is preliminary data.</text>
</comment>
<evidence type="ECO:0000256" key="1">
    <source>
        <dbReference type="SAM" id="Coils"/>
    </source>
</evidence>
<dbReference type="EMBL" id="LVLJ01000986">
    <property type="protein sequence ID" value="OAE31639.1"/>
    <property type="molecule type" value="Genomic_DNA"/>
</dbReference>
<proteinExistence type="predicted"/>
<feature type="compositionally biased region" description="Polar residues" evidence="2">
    <location>
        <begin position="427"/>
        <end position="446"/>
    </location>
</feature>
<dbReference type="Proteomes" id="UP000077202">
    <property type="component" value="Unassembled WGS sequence"/>
</dbReference>
<protein>
    <submittedName>
        <fullName evidence="3">Uncharacterized protein</fullName>
    </submittedName>
</protein>
<keyword evidence="1" id="KW-0175">Coiled coil</keyword>